<dbReference type="Proteomes" id="UP000023541">
    <property type="component" value="Unassembled WGS sequence"/>
</dbReference>
<dbReference type="SUPFAM" id="SSF46785">
    <property type="entry name" value="Winged helix' DNA-binding domain"/>
    <property type="match status" value="1"/>
</dbReference>
<keyword evidence="2" id="KW-0238">DNA-binding</keyword>
<dbReference type="InterPro" id="IPR036388">
    <property type="entry name" value="WH-like_DNA-bd_sf"/>
</dbReference>
<dbReference type="Pfam" id="PF13545">
    <property type="entry name" value="HTH_Crp_2"/>
    <property type="match status" value="1"/>
</dbReference>
<reference evidence="5 6" key="1">
    <citation type="submission" date="2014-04" db="EMBL/GenBank/DDBJ databases">
        <title>Aquimarina sp. 22II-S11-z7 Genome Sequencing.</title>
        <authorList>
            <person name="Lai Q."/>
        </authorList>
    </citation>
    <scope>NUCLEOTIDE SEQUENCE [LARGE SCALE GENOMIC DNA]</scope>
    <source>
        <strain evidence="5 6">22II-S11-z7</strain>
    </source>
</reference>
<keyword evidence="1" id="KW-0805">Transcription regulation</keyword>
<evidence type="ECO:0000313" key="6">
    <source>
        <dbReference type="Proteomes" id="UP000023541"/>
    </source>
</evidence>
<dbReference type="STRING" id="1317122.ATO12_22255"/>
<protein>
    <recommendedName>
        <fullName evidence="4">HTH crp-type domain-containing protein</fullName>
    </recommendedName>
</protein>
<proteinExistence type="predicted"/>
<dbReference type="Gene3D" id="1.10.10.10">
    <property type="entry name" value="Winged helix-like DNA-binding domain superfamily/Winged helix DNA-binding domain"/>
    <property type="match status" value="1"/>
</dbReference>
<keyword evidence="3" id="KW-0804">Transcription</keyword>
<dbReference type="GO" id="GO:0003677">
    <property type="term" value="F:DNA binding"/>
    <property type="evidence" value="ECO:0007669"/>
    <property type="project" value="UniProtKB-KW"/>
</dbReference>
<evidence type="ECO:0000313" key="5">
    <source>
        <dbReference type="EMBL" id="EZH72854.1"/>
    </source>
</evidence>
<dbReference type="InterPro" id="IPR036390">
    <property type="entry name" value="WH_DNA-bd_sf"/>
</dbReference>
<organism evidence="5 6">
    <name type="scientific">Aquimarina atlantica</name>
    <dbReference type="NCBI Taxonomy" id="1317122"/>
    <lineage>
        <taxon>Bacteria</taxon>
        <taxon>Pseudomonadati</taxon>
        <taxon>Bacteroidota</taxon>
        <taxon>Flavobacteriia</taxon>
        <taxon>Flavobacteriales</taxon>
        <taxon>Flavobacteriaceae</taxon>
        <taxon>Aquimarina</taxon>
    </lineage>
</organism>
<dbReference type="PROSITE" id="PS51063">
    <property type="entry name" value="HTH_CRP_2"/>
    <property type="match status" value="1"/>
</dbReference>
<dbReference type="RefSeq" id="WP_034244272.1">
    <property type="nucleotide sequence ID" value="NZ_AQRA01000007.1"/>
</dbReference>
<dbReference type="InterPro" id="IPR012318">
    <property type="entry name" value="HTH_CRP"/>
</dbReference>
<evidence type="ECO:0000259" key="4">
    <source>
        <dbReference type="PROSITE" id="PS51063"/>
    </source>
</evidence>
<sequence length="209" mass="24597">MTEFEQLFKGLNIVEEKLKEHILKEGILQTVPKDTFIVEQDKYIKWLAIVISGKVRVWQENEDRQILLYYVNPIQTCVLSLSATFRDCKSLVHAKTEIETTIIKIPVRFVSEWSFTFKSWNTFTTNSFIISYEDLLLSYKDLAFKKINERVIDYLRSEANRNNSSIIHISHQQLAKEVGTTREVVSKILKQYESDRIVKLQFKKIELLS</sequence>
<dbReference type="AlphaFoldDB" id="A0A023BSC5"/>
<accession>A0A023BSC5</accession>
<dbReference type="GO" id="GO:0006355">
    <property type="term" value="P:regulation of DNA-templated transcription"/>
    <property type="evidence" value="ECO:0007669"/>
    <property type="project" value="InterPro"/>
</dbReference>
<dbReference type="Gene3D" id="2.60.120.10">
    <property type="entry name" value="Jelly Rolls"/>
    <property type="match status" value="1"/>
</dbReference>
<dbReference type="SUPFAM" id="SSF51206">
    <property type="entry name" value="cAMP-binding domain-like"/>
    <property type="match status" value="1"/>
</dbReference>
<dbReference type="eggNOG" id="COG0664">
    <property type="taxonomic scope" value="Bacteria"/>
</dbReference>
<comment type="caution">
    <text evidence="5">The sequence shown here is derived from an EMBL/GenBank/DDBJ whole genome shotgun (WGS) entry which is preliminary data.</text>
</comment>
<dbReference type="OrthoDB" id="9776746at2"/>
<feature type="domain" description="HTH crp-type" evidence="4">
    <location>
        <begin position="145"/>
        <end position="209"/>
    </location>
</feature>
<evidence type="ECO:0000256" key="1">
    <source>
        <dbReference type="ARBA" id="ARBA00023015"/>
    </source>
</evidence>
<evidence type="ECO:0000256" key="3">
    <source>
        <dbReference type="ARBA" id="ARBA00023163"/>
    </source>
</evidence>
<evidence type="ECO:0000256" key="2">
    <source>
        <dbReference type="ARBA" id="ARBA00023125"/>
    </source>
</evidence>
<dbReference type="SMART" id="SM00419">
    <property type="entry name" value="HTH_CRP"/>
    <property type="match status" value="1"/>
</dbReference>
<dbReference type="InterPro" id="IPR014710">
    <property type="entry name" value="RmlC-like_jellyroll"/>
</dbReference>
<gene>
    <name evidence="5" type="ORF">ATO12_22255</name>
</gene>
<dbReference type="InterPro" id="IPR018490">
    <property type="entry name" value="cNMP-bd_dom_sf"/>
</dbReference>
<name>A0A023BSC5_9FLAO</name>
<keyword evidence="6" id="KW-1185">Reference proteome</keyword>
<dbReference type="EMBL" id="AQRA01000007">
    <property type="protein sequence ID" value="EZH72854.1"/>
    <property type="molecule type" value="Genomic_DNA"/>
</dbReference>